<dbReference type="PANTHER" id="PTHR11473:SF24">
    <property type="entry name" value="PHENYLALANINE-4-HYDROXYLASE"/>
    <property type="match status" value="1"/>
</dbReference>
<evidence type="ECO:0000256" key="7">
    <source>
        <dbReference type="PIRSR" id="PIRSR601273-2"/>
    </source>
</evidence>
<reference evidence="9" key="1">
    <citation type="submission" date="2021-04" db="EMBL/GenBank/DDBJ databases">
        <authorList>
            <person name="Rodrigo-Torres L."/>
            <person name="Arahal R. D."/>
            <person name="Lucena T."/>
        </authorList>
    </citation>
    <scope>NUCLEOTIDE SEQUENCE</scope>
    <source>
        <strain evidence="9">AS29M-1</strain>
    </source>
</reference>
<evidence type="ECO:0000256" key="6">
    <source>
        <dbReference type="ARBA" id="ARBA00023033"/>
    </source>
</evidence>
<comment type="cofactor">
    <cofactor evidence="1 7">
        <name>Fe(2+)</name>
        <dbReference type="ChEBI" id="CHEBI:29033"/>
    </cofactor>
</comment>
<gene>
    <name evidence="9" type="primary">phhA</name>
    <name evidence="9" type="ORF">CRYO30217_01617</name>
</gene>
<sequence>MRQEYDKYTAEDMKVWRTLFERQIENLQGKACSDYLQCLEEMSGVLNADKIPNFEELNAWLLGQTGWQIEVVPGMIPVDEFFELLSQKKFCSSTWLRSWEQLDYLDEPDMFHDIFGHVPLLANPVFSEFVLEFAKMGKEAIGDEEKLIQLQRLYWFTIEFGLMRERGELKIYGAGIMSSFGESKTSIAEDMTHHAYDIQTILNKHFVNNEPQTEYFVINSLEQLYESILDLKRNSNLAEKMS</sequence>
<dbReference type="PANTHER" id="PTHR11473">
    <property type="entry name" value="AROMATIC AMINO ACID HYDROXYLASE"/>
    <property type="match status" value="1"/>
</dbReference>
<dbReference type="PROSITE" id="PS00367">
    <property type="entry name" value="BH4_AAA_HYDROXYL_1"/>
    <property type="match status" value="1"/>
</dbReference>
<evidence type="ECO:0000256" key="3">
    <source>
        <dbReference type="ARBA" id="ARBA00022723"/>
    </source>
</evidence>
<protein>
    <submittedName>
        <fullName evidence="9">Phenylalanine-4-hydroxylase</fullName>
        <ecNumber evidence="9">1.14.16.1</ecNumber>
    </submittedName>
</protein>
<keyword evidence="6" id="KW-0503">Monooxygenase</keyword>
<feature type="domain" description="Biopterin-dependent aromatic amino acid hydroxylase family profile" evidence="8">
    <location>
        <begin position="1"/>
        <end position="242"/>
    </location>
</feature>
<dbReference type="RefSeq" id="WP_258541814.1">
    <property type="nucleotide sequence ID" value="NZ_OU015584.1"/>
</dbReference>
<dbReference type="GO" id="GO:0004505">
    <property type="term" value="F:phenylalanine 4-monooxygenase activity"/>
    <property type="evidence" value="ECO:0007669"/>
    <property type="project" value="UniProtKB-EC"/>
</dbReference>
<dbReference type="EC" id="1.14.16.1" evidence="9"/>
<organism evidence="9 10">
    <name type="scientific">Parvicella tangerina</name>
    <dbReference type="NCBI Taxonomy" id="2829795"/>
    <lineage>
        <taxon>Bacteria</taxon>
        <taxon>Pseudomonadati</taxon>
        <taxon>Bacteroidota</taxon>
        <taxon>Flavobacteriia</taxon>
        <taxon>Flavobacteriales</taxon>
        <taxon>Parvicellaceae</taxon>
        <taxon>Parvicella</taxon>
    </lineage>
</organism>
<evidence type="ECO:0000313" key="10">
    <source>
        <dbReference type="Proteomes" id="UP000683507"/>
    </source>
</evidence>
<dbReference type="Pfam" id="PF00351">
    <property type="entry name" value="Biopterin_H"/>
    <property type="match status" value="1"/>
</dbReference>
<dbReference type="PRINTS" id="PR00372">
    <property type="entry name" value="FYWHYDRXLASE"/>
</dbReference>
<dbReference type="InterPro" id="IPR036951">
    <property type="entry name" value="ArAA_hydroxylase_sf"/>
</dbReference>
<evidence type="ECO:0000256" key="1">
    <source>
        <dbReference type="ARBA" id="ARBA00001954"/>
    </source>
</evidence>
<feature type="binding site" evidence="7">
    <location>
        <position position="159"/>
    </location>
    <ligand>
        <name>Fe cation</name>
        <dbReference type="ChEBI" id="CHEBI:24875"/>
    </ligand>
</feature>
<dbReference type="InterPro" id="IPR018301">
    <property type="entry name" value="ArAA_hydroxylase_Fe/CU_BS"/>
</dbReference>
<proteinExistence type="inferred from homology"/>
<comment type="similarity">
    <text evidence="2">Belongs to the biopterin-dependent aromatic amino acid hydroxylase family.</text>
</comment>
<keyword evidence="10" id="KW-1185">Reference proteome</keyword>
<name>A0A916JMA5_9FLAO</name>
<dbReference type="KEGG" id="ptan:CRYO30217_01617"/>
<evidence type="ECO:0000256" key="4">
    <source>
        <dbReference type="ARBA" id="ARBA00023002"/>
    </source>
</evidence>
<dbReference type="InterPro" id="IPR036329">
    <property type="entry name" value="Aro-AA_hydroxylase_C_sf"/>
</dbReference>
<keyword evidence="5 7" id="KW-0408">Iron</keyword>
<evidence type="ECO:0000313" key="9">
    <source>
        <dbReference type="EMBL" id="CAG5081390.1"/>
    </source>
</evidence>
<evidence type="ECO:0000256" key="5">
    <source>
        <dbReference type="ARBA" id="ARBA00023004"/>
    </source>
</evidence>
<dbReference type="InterPro" id="IPR019774">
    <property type="entry name" value="Aromatic-AA_hydroxylase_C"/>
</dbReference>
<dbReference type="Proteomes" id="UP000683507">
    <property type="component" value="Chromosome"/>
</dbReference>
<keyword evidence="3 7" id="KW-0479">Metal-binding</keyword>
<dbReference type="InterPro" id="IPR001273">
    <property type="entry name" value="ArAA_hydroxylase"/>
</dbReference>
<dbReference type="AlphaFoldDB" id="A0A916JMA5"/>
<dbReference type="NCBIfam" id="NF008877">
    <property type="entry name" value="PRK11913.1-2"/>
    <property type="match status" value="1"/>
</dbReference>
<accession>A0A916JMA5</accession>
<feature type="binding site" evidence="7">
    <location>
        <position position="112"/>
    </location>
    <ligand>
        <name>Fe cation</name>
        <dbReference type="ChEBI" id="CHEBI:24875"/>
    </ligand>
</feature>
<evidence type="ECO:0000256" key="2">
    <source>
        <dbReference type="ARBA" id="ARBA00009712"/>
    </source>
</evidence>
<dbReference type="GO" id="GO:0005506">
    <property type="term" value="F:iron ion binding"/>
    <property type="evidence" value="ECO:0007669"/>
    <property type="project" value="InterPro"/>
</dbReference>
<dbReference type="Gene3D" id="1.10.800.10">
    <property type="entry name" value="Aromatic amino acid hydroxylase"/>
    <property type="match status" value="1"/>
</dbReference>
<dbReference type="PROSITE" id="PS51410">
    <property type="entry name" value="BH4_AAA_HYDROXYL_2"/>
    <property type="match status" value="1"/>
</dbReference>
<dbReference type="SUPFAM" id="SSF56534">
    <property type="entry name" value="Aromatic aminoacid monoxygenases, catalytic and oligomerization domains"/>
    <property type="match status" value="1"/>
</dbReference>
<feature type="binding site" evidence="7">
    <location>
        <position position="117"/>
    </location>
    <ligand>
        <name>Fe cation</name>
        <dbReference type="ChEBI" id="CHEBI:24875"/>
    </ligand>
</feature>
<dbReference type="EMBL" id="OU015584">
    <property type="protein sequence ID" value="CAG5081390.1"/>
    <property type="molecule type" value="Genomic_DNA"/>
</dbReference>
<evidence type="ECO:0000259" key="8">
    <source>
        <dbReference type="PROSITE" id="PS51410"/>
    </source>
</evidence>
<keyword evidence="4 9" id="KW-0560">Oxidoreductase</keyword>